<proteinExistence type="predicted"/>
<accession>A0ABM8IZU8</accession>
<reference evidence="1 2" key="1">
    <citation type="submission" date="2023-09" db="EMBL/GenBank/DDBJ databases">
        <title>Pyrofollis japonicus gen. nov. sp. nov., a novel member of the family Pyrodictiaceae isolated from the Iheya North hydrothermal field.</title>
        <authorList>
            <person name="Miyazaki U."/>
            <person name="Sanari M."/>
            <person name="Tame A."/>
            <person name="Kitajima M."/>
            <person name="Okamoto A."/>
            <person name="Sawayama S."/>
            <person name="Miyazaki J."/>
            <person name="Takai K."/>
            <person name="Nakagawa S."/>
        </authorList>
    </citation>
    <scope>NUCLEOTIDE SEQUENCE [LARGE SCALE GENOMIC DNA]</scope>
    <source>
        <strain evidence="1 2">AV2</strain>
    </source>
</reference>
<evidence type="ECO:0000313" key="2">
    <source>
        <dbReference type="Proteomes" id="UP001341135"/>
    </source>
</evidence>
<dbReference type="EMBL" id="AP028907">
    <property type="protein sequence ID" value="BES82593.1"/>
    <property type="molecule type" value="Genomic_DNA"/>
</dbReference>
<dbReference type="Proteomes" id="UP001341135">
    <property type="component" value="Chromosome"/>
</dbReference>
<organism evidence="1 2">
    <name type="scientific">Pyrodictium abyssi</name>
    <dbReference type="NCBI Taxonomy" id="54256"/>
    <lineage>
        <taxon>Archaea</taxon>
        <taxon>Thermoproteota</taxon>
        <taxon>Thermoprotei</taxon>
        <taxon>Desulfurococcales</taxon>
        <taxon>Pyrodictiaceae</taxon>
        <taxon>Pyrodictium</taxon>
    </lineage>
</organism>
<keyword evidence="2" id="KW-1185">Reference proteome</keyword>
<evidence type="ECO:0000313" key="1">
    <source>
        <dbReference type="EMBL" id="BES82593.1"/>
    </source>
</evidence>
<name>A0ABM8IZU8_9CREN</name>
<gene>
    <name evidence="1" type="ORF">PABY_21600</name>
</gene>
<sequence length="157" mass="17361">MGLDWVVEERREARKRVARLLGEEAAKLVEELPDARAFGGSILFYVPPGCISCIDTERLVKAFELILGEKPQVTKKAGTYDVRVIARSKSYVLGIQCIYDYKGCQAELRAKNTGALVDCKMQCYGQDNKLAVAAALILAYARVPAEYAHPYWGAKTG</sequence>
<protein>
    <submittedName>
        <fullName evidence="1">Uncharacterized protein</fullName>
    </submittedName>
</protein>